<dbReference type="InterPro" id="IPR003594">
    <property type="entry name" value="HATPase_dom"/>
</dbReference>
<feature type="domain" description="Histidine kinase" evidence="4">
    <location>
        <begin position="256"/>
        <end position="464"/>
    </location>
</feature>
<dbReference type="PANTHER" id="PTHR43065">
    <property type="entry name" value="SENSOR HISTIDINE KINASE"/>
    <property type="match status" value="1"/>
</dbReference>
<dbReference type="PANTHER" id="PTHR43065:SF48">
    <property type="entry name" value="HISTIDINE KINASE"/>
    <property type="match status" value="1"/>
</dbReference>
<dbReference type="SUPFAM" id="SSF55874">
    <property type="entry name" value="ATPase domain of HSP90 chaperone/DNA topoisomerase II/histidine kinase"/>
    <property type="match status" value="1"/>
</dbReference>
<dbReference type="Pfam" id="PF02518">
    <property type="entry name" value="HATPase_c"/>
    <property type="match status" value="1"/>
</dbReference>
<keyword evidence="5" id="KW-0418">Kinase</keyword>
<dbReference type="InterPro" id="IPR005467">
    <property type="entry name" value="His_kinase_dom"/>
</dbReference>
<name>A0A7C9LPP9_9DEIO</name>
<evidence type="ECO:0000259" key="4">
    <source>
        <dbReference type="PROSITE" id="PS50109"/>
    </source>
</evidence>
<evidence type="ECO:0000256" key="1">
    <source>
        <dbReference type="ARBA" id="ARBA00000085"/>
    </source>
</evidence>
<gene>
    <name evidence="5" type="ORF">GO986_19950</name>
</gene>
<dbReference type="InterPro" id="IPR000595">
    <property type="entry name" value="cNMP-bd_dom"/>
</dbReference>
<dbReference type="SUPFAM" id="SSF51206">
    <property type="entry name" value="cAMP-binding domain-like"/>
    <property type="match status" value="1"/>
</dbReference>
<reference evidence="5 6" key="1">
    <citation type="submission" date="2019-12" db="EMBL/GenBank/DDBJ databases">
        <title>Deinococcus sp. HMF7620 Genome sequencing and assembly.</title>
        <authorList>
            <person name="Kang H."/>
            <person name="Kim H."/>
            <person name="Joh K."/>
        </authorList>
    </citation>
    <scope>NUCLEOTIDE SEQUENCE [LARGE SCALE GENOMIC DNA]</scope>
    <source>
        <strain evidence="5 6">HMF7620</strain>
    </source>
</reference>
<dbReference type="PROSITE" id="PS50042">
    <property type="entry name" value="CNMP_BINDING_3"/>
    <property type="match status" value="1"/>
</dbReference>
<dbReference type="SMART" id="SM00387">
    <property type="entry name" value="HATPase_c"/>
    <property type="match status" value="1"/>
</dbReference>
<dbReference type="EMBL" id="WQLB01000040">
    <property type="protein sequence ID" value="MVN89017.1"/>
    <property type="molecule type" value="Genomic_DNA"/>
</dbReference>
<dbReference type="Gene3D" id="2.60.120.10">
    <property type="entry name" value="Jelly Rolls"/>
    <property type="match status" value="1"/>
</dbReference>
<dbReference type="InterPro" id="IPR004358">
    <property type="entry name" value="Sig_transdc_His_kin-like_C"/>
</dbReference>
<evidence type="ECO:0000313" key="6">
    <source>
        <dbReference type="Proteomes" id="UP000483286"/>
    </source>
</evidence>
<dbReference type="InterPro" id="IPR014710">
    <property type="entry name" value="RmlC-like_jellyroll"/>
</dbReference>
<proteinExistence type="predicted"/>
<dbReference type="Gene3D" id="3.30.565.10">
    <property type="entry name" value="Histidine kinase-like ATPase, C-terminal domain"/>
    <property type="match status" value="1"/>
</dbReference>
<dbReference type="InterPro" id="IPR036890">
    <property type="entry name" value="HATPase_C_sf"/>
</dbReference>
<organism evidence="5 6">
    <name type="scientific">Deinococcus arboris</name>
    <dbReference type="NCBI Taxonomy" id="2682977"/>
    <lineage>
        <taxon>Bacteria</taxon>
        <taxon>Thermotogati</taxon>
        <taxon>Deinococcota</taxon>
        <taxon>Deinococci</taxon>
        <taxon>Deinococcales</taxon>
        <taxon>Deinococcaceae</taxon>
        <taxon>Deinococcus</taxon>
    </lineage>
</organism>
<comment type="catalytic activity">
    <reaction evidence="1">
        <text>ATP + protein L-histidine = ADP + protein N-phospho-L-histidine.</text>
        <dbReference type="EC" id="2.7.13.3"/>
    </reaction>
</comment>
<comment type="caution">
    <text evidence="5">The sequence shown here is derived from an EMBL/GenBank/DDBJ whole genome shotgun (WGS) entry which is preliminary data.</text>
</comment>
<dbReference type="PRINTS" id="PR00344">
    <property type="entry name" value="BCTRLSENSOR"/>
</dbReference>
<dbReference type="RefSeq" id="WP_157461281.1">
    <property type="nucleotide sequence ID" value="NZ_WQLB01000040.1"/>
</dbReference>
<dbReference type="EC" id="2.7.13.3" evidence="2"/>
<keyword evidence="5" id="KW-0808">Transferase</keyword>
<feature type="domain" description="Cyclic nucleotide-binding" evidence="3">
    <location>
        <begin position="15"/>
        <end position="137"/>
    </location>
</feature>
<keyword evidence="6" id="KW-1185">Reference proteome</keyword>
<evidence type="ECO:0000256" key="2">
    <source>
        <dbReference type="ARBA" id="ARBA00012438"/>
    </source>
</evidence>
<dbReference type="PROSITE" id="PS50109">
    <property type="entry name" value="HIS_KIN"/>
    <property type="match status" value="1"/>
</dbReference>
<sequence>MTGPSLRSALRRIGVLSDLTDEDLDWLAAQGTEARYEPGEVVNRQGDHASDMQVILQGAVEARRDAEGLLGPRYQARAGDPFEVSGKLPYSRLTTYPSTSRALEETWLFRLPETAFPAMLARLPQLGPRLVAVMSDRIRDSAQSEVQRERLLSLGRLAAGLAHELNNPASASRRAARRLRDALATQRTAQTALVVQPLNAEARAALEGLQSRLDTAQPLHLSALQRSDAEDDLHDWLDDQGVPDAAELAPVLVEAGLHHQDLLPLSQVVSGDTLGAALHALAADAAVSALVQEVEEGTARISSLVGAIKEHTHLDRADRAPTDVRRGLDSTLTMLGHCLKGSVTVERDYTPDLPTIDANAGELNQVWTNLIDNAADAMNGRGHLLVRAVTQGPDLVVEIVDDGPGIPEDVRAYIFDPFFTTKDVGSGSGLGLDISRRIVQGHRGEINVTSRPGETRFQVRLPLK</sequence>
<dbReference type="Proteomes" id="UP000483286">
    <property type="component" value="Unassembled WGS sequence"/>
</dbReference>
<dbReference type="SMART" id="SM00100">
    <property type="entry name" value="cNMP"/>
    <property type="match status" value="1"/>
</dbReference>
<dbReference type="CDD" id="cd00038">
    <property type="entry name" value="CAP_ED"/>
    <property type="match status" value="1"/>
</dbReference>
<evidence type="ECO:0000313" key="5">
    <source>
        <dbReference type="EMBL" id="MVN89017.1"/>
    </source>
</evidence>
<dbReference type="GO" id="GO:0004673">
    <property type="term" value="F:protein histidine kinase activity"/>
    <property type="evidence" value="ECO:0007669"/>
    <property type="project" value="UniProtKB-EC"/>
</dbReference>
<dbReference type="InterPro" id="IPR018490">
    <property type="entry name" value="cNMP-bd_dom_sf"/>
</dbReference>
<dbReference type="Pfam" id="PF00027">
    <property type="entry name" value="cNMP_binding"/>
    <property type="match status" value="1"/>
</dbReference>
<protein>
    <recommendedName>
        <fullName evidence="2">histidine kinase</fullName>
        <ecNumber evidence="2">2.7.13.3</ecNumber>
    </recommendedName>
</protein>
<evidence type="ECO:0000259" key="3">
    <source>
        <dbReference type="PROSITE" id="PS50042"/>
    </source>
</evidence>
<dbReference type="AlphaFoldDB" id="A0A7C9LPP9"/>
<accession>A0A7C9LPP9</accession>
<dbReference type="Gene3D" id="1.10.287.130">
    <property type="match status" value="1"/>
</dbReference>